<dbReference type="InterPro" id="IPR036249">
    <property type="entry name" value="Thioredoxin-like_sf"/>
</dbReference>
<evidence type="ECO:0000313" key="2">
    <source>
        <dbReference type="EMBL" id="KIM31701.1"/>
    </source>
</evidence>
<dbReference type="STRING" id="933852.A0A0C3BJQ6"/>
<dbReference type="EMBL" id="KN824281">
    <property type="protein sequence ID" value="KIM31701.1"/>
    <property type="molecule type" value="Genomic_DNA"/>
</dbReference>
<name>A0A0C3BJQ6_SERVB</name>
<gene>
    <name evidence="2" type="ORF">M408DRAFT_327158</name>
</gene>
<feature type="domain" description="Thioredoxin" evidence="1">
    <location>
        <begin position="7"/>
        <end position="51"/>
    </location>
</feature>
<dbReference type="Pfam" id="PF00085">
    <property type="entry name" value="Thioredoxin"/>
    <property type="match status" value="1"/>
</dbReference>
<dbReference type="Gene3D" id="3.40.30.10">
    <property type="entry name" value="Glutaredoxin"/>
    <property type="match status" value="1"/>
</dbReference>
<dbReference type="OrthoDB" id="2121326at2759"/>
<protein>
    <recommendedName>
        <fullName evidence="1">Thioredoxin domain-containing protein</fullName>
    </recommendedName>
</protein>
<dbReference type="AlphaFoldDB" id="A0A0C3BJQ6"/>
<dbReference type="HOGENOM" id="CLU_090389_22_3_1"/>
<evidence type="ECO:0000259" key="1">
    <source>
        <dbReference type="Pfam" id="PF00085"/>
    </source>
</evidence>
<sequence length="65" mass="6990">MAKENPGVKFYKLDVDDVGEAAQAAEVRAMPTFILYRKGEKQANPVRGANPPGIQGLVTFAKTLA</sequence>
<evidence type="ECO:0000313" key="3">
    <source>
        <dbReference type="Proteomes" id="UP000054097"/>
    </source>
</evidence>
<dbReference type="CDD" id="cd02947">
    <property type="entry name" value="TRX_family"/>
    <property type="match status" value="1"/>
</dbReference>
<keyword evidence="3" id="KW-1185">Reference proteome</keyword>
<accession>A0A0C3BJQ6</accession>
<dbReference type="InterPro" id="IPR013766">
    <property type="entry name" value="Thioredoxin_domain"/>
</dbReference>
<proteinExistence type="predicted"/>
<dbReference type="Proteomes" id="UP000054097">
    <property type="component" value="Unassembled WGS sequence"/>
</dbReference>
<reference evidence="2 3" key="1">
    <citation type="submission" date="2014-04" db="EMBL/GenBank/DDBJ databases">
        <authorList>
            <consortium name="DOE Joint Genome Institute"/>
            <person name="Kuo A."/>
            <person name="Zuccaro A."/>
            <person name="Kohler A."/>
            <person name="Nagy L.G."/>
            <person name="Floudas D."/>
            <person name="Copeland A."/>
            <person name="Barry K.W."/>
            <person name="Cichocki N."/>
            <person name="Veneault-Fourrey C."/>
            <person name="LaButti K."/>
            <person name="Lindquist E.A."/>
            <person name="Lipzen A."/>
            <person name="Lundell T."/>
            <person name="Morin E."/>
            <person name="Murat C."/>
            <person name="Sun H."/>
            <person name="Tunlid A."/>
            <person name="Henrissat B."/>
            <person name="Grigoriev I.V."/>
            <person name="Hibbett D.S."/>
            <person name="Martin F."/>
            <person name="Nordberg H.P."/>
            <person name="Cantor M.N."/>
            <person name="Hua S.X."/>
        </authorList>
    </citation>
    <scope>NUCLEOTIDE SEQUENCE [LARGE SCALE GENOMIC DNA]</scope>
    <source>
        <strain evidence="2 3">MAFF 305830</strain>
    </source>
</reference>
<organism evidence="2 3">
    <name type="scientific">Serendipita vermifera MAFF 305830</name>
    <dbReference type="NCBI Taxonomy" id="933852"/>
    <lineage>
        <taxon>Eukaryota</taxon>
        <taxon>Fungi</taxon>
        <taxon>Dikarya</taxon>
        <taxon>Basidiomycota</taxon>
        <taxon>Agaricomycotina</taxon>
        <taxon>Agaricomycetes</taxon>
        <taxon>Sebacinales</taxon>
        <taxon>Serendipitaceae</taxon>
        <taxon>Serendipita</taxon>
    </lineage>
</organism>
<dbReference type="SUPFAM" id="SSF52833">
    <property type="entry name" value="Thioredoxin-like"/>
    <property type="match status" value="1"/>
</dbReference>
<reference evidence="3" key="2">
    <citation type="submission" date="2015-01" db="EMBL/GenBank/DDBJ databases">
        <title>Evolutionary Origins and Diversification of the Mycorrhizal Mutualists.</title>
        <authorList>
            <consortium name="DOE Joint Genome Institute"/>
            <consortium name="Mycorrhizal Genomics Consortium"/>
            <person name="Kohler A."/>
            <person name="Kuo A."/>
            <person name="Nagy L.G."/>
            <person name="Floudas D."/>
            <person name="Copeland A."/>
            <person name="Barry K.W."/>
            <person name="Cichocki N."/>
            <person name="Veneault-Fourrey C."/>
            <person name="LaButti K."/>
            <person name="Lindquist E.A."/>
            <person name="Lipzen A."/>
            <person name="Lundell T."/>
            <person name="Morin E."/>
            <person name="Murat C."/>
            <person name="Riley R."/>
            <person name="Ohm R."/>
            <person name="Sun H."/>
            <person name="Tunlid A."/>
            <person name="Henrissat B."/>
            <person name="Grigoriev I.V."/>
            <person name="Hibbett D.S."/>
            <person name="Martin F."/>
        </authorList>
    </citation>
    <scope>NUCLEOTIDE SEQUENCE [LARGE SCALE GENOMIC DNA]</scope>
    <source>
        <strain evidence="3">MAFF 305830</strain>
    </source>
</reference>